<keyword evidence="3" id="KW-1185">Reference proteome</keyword>
<feature type="non-terminal residue" evidence="2">
    <location>
        <position position="1"/>
    </location>
</feature>
<name>A0A811UUZ5_CERCA</name>
<comment type="caution">
    <text evidence="2">The sequence shown here is derived from an EMBL/GenBank/DDBJ whole genome shotgun (WGS) entry which is preliminary data.</text>
</comment>
<evidence type="ECO:0000256" key="1">
    <source>
        <dbReference type="SAM" id="MobiDB-lite"/>
    </source>
</evidence>
<reference evidence="2" key="1">
    <citation type="submission" date="2020-11" db="EMBL/GenBank/DDBJ databases">
        <authorList>
            <person name="Whitehead M."/>
        </authorList>
    </citation>
    <scope>NUCLEOTIDE SEQUENCE</scope>
    <source>
        <strain evidence="2">EGII</strain>
    </source>
</reference>
<protein>
    <submittedName>
        <fullName evidence="2">(Mediterranean fruit fly) hypothetical protein</fullName>
    </submittedName>
</protein>
<gene>
    <name evidence="2" type="ORF">CCAP1982_LOCUS10042</name>
</gene>
<proteinExistence type="predicted"/>
<evidence type="ECO:0000313" key="2">
    <source>
        <dbReference type="EMBL" id="CAD7001547.1"/>
    </source>
</evidence>
<feature type="region of interest" description="Disordered" evidence="1">
    <location>
        <begin position="74"/>
        <end position="111"/>
    </location>
</feature>
<evidence type="ECO:0000313" key="3">
    <source>
        <dbReference type="Proteomes" id="UP000606786"/>
    </source>
</evidence>
<accession>A0A811UUZ5</accession>
<dbReference type="Proteomes" id="UP000606786">
    <property type="component" value="Unassembled WGS sequence"/>
</dbReference>
<dbReference type="EMBL" id="CAJHJT010000023">
    <property type="protein sequence ID" value="CAD7001547.1"/>
    <property type="molecule type" value="Genomic_DNA"/>
</dbReference>
<dbReference type="AlphaFoldDB" id="A0A811UUZ5"/>
<feature type="compositionally biased region" description="Basic and acidic residues" evidence="1">
    <location>
        <begin position="74"/>
        <end position="108"/>
    </location>
</feature>
<organism evidence="2 3">
    <name type="scientific">Ceratitis capitata</name>
    <name type="common">Mediterranean fruit fly</name>
    <name type="synonym">Tephritis capitata</name>
    <dbReference type="NCBI Taxonomy" id="7213"/>
    <lineage>
        <taxon>Eukaryota</taxon>
        <taxon>Metazoa</taxon>
        <taxon>Ecdysozoa</taxon>
        <taxon>Arthropoda</taxon>
        <taxon>Hexapoda</taxon>
        <taxon>Insecta</taxon>
        <taxon>Pterygota</taxon>
        <taxon>Neoptera</taxon>
        <taxon>Endopterygota</taxon>
        <taxon>Diptera</taxon>
        <taxon>Brachycera</taxon>
        <taxon>Muscomorpha</taxon>
        <taxon>Tephritoidea</taxon>
        <taxon>Tephritidae</taxon>
        <taxon>Ceratitis</taxon>
        <taxon>Ceratitis</taxon>
    </lineage>
</organism>
<sequence>KLSRIYQNSRREYQLYVKRSDFMSLEGLVDLVEDFENLLPEREPLRAAARPFVLGRPEERYQYLNYEREQQRRFEGATSLDRADGSERYHEFREDRNLSTQRRAERQPDQQGRYVHRCGVAGHFAHGC</sequence>